<dbReference type="Pfam" id="PF06985">
    <property type="entry name" value="HET"/>
    <property type="match status" value="1"/>
</dbReference>
<dbReference type="EMBL" id="KN847318">
    <property type="protein sequence ID" value="KIW58153.1"/>
    <property type="molecule type" value="Genomic_DNA"/>
</dbReference>
<evidence type="ECO:0000259" key="1">
    <source>
        <dbReference type="Pfam" id="PF06985"/>
    </source>
</evidence>
<reference evidence="2 3" key="1">
    <citation type="submission" date="2015-01" db="EMBL/GenBank/DDBJ databases">
        <title>The Genome Sequence of Exophiala xenobiotica CBS118157.</title>
        <authorList>
            <consortium name="The Broad Institute Genomics Platform"/>
            <person name="Cuomo C."/>
            <person name="de Hoog S."/>
            <person name="Gorbushina A."/>
            <person name="Stielow B."/>
            <person name="Teixiera M."/>
            <person name="Abouelleil A."/>
            <person name="Chapman S.B."/>
            <person name="Priest M."/>
            <person name="Young S.K."/>
            <person name="Wortman J."/>
            <person name="Nusbaum C."/>
            <person name="Birren B."/>
        </authorList>
    </citation>
    <scope>NUCLEOTIDE SEQUENCE [LARGE SCALE GENOMIC DNA]</scope>
    <source>
        <strain evidence="2 3">CBS 118157</strain>
    </source>
</reference>
<name>A0A0D2ER25_9EURO</name>
<dbReference type="InterPro" id="IPR010730">
    <property type="entry name" value="HET"/>
</dbReference>
<gene>
    <name evidence="2" type="ORF">PV05_02700</name>
</gene>
<dbReference type="Proteomes" id="UP000054342">
    <property type="component" value="Unassembled WGS sequence"/>
</dbReference>
<dbReference type="GeneID" id="25324608"/>
<evidence type="ECO:0000313" key="2">
    <source>
        <dbReference type="EMBL" id="KIW58153.1"/>
    </source>
</evidence>
<proteinExistence type="predicted"/>
<protein>
    <recommendedName>
        <fullName evidence="1">Heterokaryon incompatibility domain-containing protein</fullName>
    </recommendedName>
</protein>
<dbReference type="OrthoDB" id="5428508at2759"/>
<sequence>MSSTKSAITTLAIRLQRSFSLSEQSSLRPPQKTFSWPLDASAAQIKSLPVIKLASFERCSCDGFDAEQAHLSVHTHKTELREAKGVAISYTWGEFDRQKRCIGRKCGSPANAVFMELGAEWRVSSVQERLAQLTKQYGGCWVDQFCMPQSEEKIRQTLASIPSIFRTLHVTVLLPGSLCGCLRKRSMNIRPPNTKQMHRKPLQNSLPKPVRNLTDAWNV</sequence>
<dbReference type="RefSeq" id="XP_013318737.1">
    <property type="nucleotide sequence ID" value="XM_013463283.1"/>
</dbReference>
<dbReference type="AlphaFoldDB" id="A0A0D2ER25"/>
<keyword evidence="3" id="KW-1185">Reference proteome</keyword>
<dbReference type="HOGENOM" id="CLU_1261529_0_0_1"/>
<accession>A0A0D2ER25</accession>
<evidence type="ECO:0000313" key="3">
    <source>
        <dbReference type="Proteomes" id="UP000054342"/>
    </source>
</evidence>
<feature type="domain" description="Heterokaryon incompatibility" evidence="1">
    <location>
        <begin position="86"/>
        <end position="178"/>
    </location>
</feature>
<organism evidence="2 3">
    <name type="scientific">Exophiala xenobiotica</name>
    <dbReference type="NCBI Taxonomy" id="348802"/>
    <lineage>
        <taxon>Eukaryota</taxon>
        <taxon>Fungi</taxon>
        <taxon>Dikarya</taxon>
        <taxon>Ascomycota</taxon>
        <taxon>Pezizomycotina</taxon>
        <taxon>Eurotiomycetes</taxon>
        <taxon>Chaetothyriomycetidae</taxon>
        <taxon>Chaetothyriales</taxon>
        <taxon>Herpotrichiellaceae</taxon>
        <taxon>Exophiala</taxon>
    </lineage>
</organism>